<dbReference type="CDD" id="cd00047">
    <property type="entry name" value="PTPc"/>
    <property type="match status" value="2"/>
</dbReference>
<dbReference type="PROSITE" id="PS50055">
    <property type="entry name" value="TYR_PHOSPHATASE_PTP"/>
    <property type="match status" value="2"/>
</dbReference>
<proteinExistence type="predicted"/>
<evidence type="ECO:0000256" key="5">
    <source>
        <dbReference type="SAM" id="MobiDB-lite"/>
    </source>
</evidence>
<dbReference type="PANTHER" id="PTHR19134:SF449">
    <property type="entry name" value="TYROSINE-PROTEIN PHOSPHATASE 1"/>
    <property type="match status" value="1"/>
</dbReference>
<dbReference type="FunFam" id="3.90.190.10:FF:000102">
    <property type="entry name" value="Receptor-type tyrosine-protein phosphatase"/>
    <property type="match status" value="1"/>
</dbReference>
<dbReference type="PANTHER" id="PTHR19134">
    <property type="entry name" value="RECEPTOR-TYPE TYROSINE-PROTEIN PHOSPHATASE"/>
    <property type="match status" value="1"/>
</dbReference>
<keyword evidence="6" id="KW-0812">Transmembrane</keyword>
<dbReference type="InterPro" id="IPR000242">
    <property type="entry name" value="PTP_cat"/>
</dbReference>
<dbReference type="PROSITE" id="PS50056">
    <property type="entry name" value="TYR_PHOSPHATASE_2"/>
    <property type="match status" value="1"/>
</dbReference>
<dbReference type="AlphaFoldDB" id="A0ABD0KDU1"/>
<accession>A0ABD0KDU1</accession>
<dbReference type="SMART" id="SM00194">
    <property type="entry name" value="PTPc"/>
    <property type="match status" value="2"/>
</dbReference>
<keyword evidence="6" id="KW-0472">Membrane</keyword>
<dbReference type="Gene3D" id="2.170.300.10">
    <property type="entry name" value="Tie2 ligand-binding domain superfamily"/>
    <property type="match status" value="1"/>
</dbReference>
<evidence type="ECO:0000256" key="2">
    <source>
        <dbReference type="ARBA" id="ARBA00022801"/>
    </source>
</evidence>
<organism evidence="9 10">
    <name type="scientific">Batillaria attramentaria</name>
    <dbReference type="NCBI Taxonomy" id="370345"/>
    <lineage>
        <taxon>Eukaryota</taxon>
        <taxon>Metazoa</taxon>
        <taxon>Spiralia</taxon>
        <taxon>Lophotrochozoa</taxon>
        <taxon>Mollusca</taxon>
        <taxon>Gastropoda</taxon>
        <taxon>Caenogastropoda</taxon>
        <taxon>Sorbeoconcha</taxon>
        <taxon>Cerithioidea</taxon>
        <taxon>Batillariidae</taxon>
        <taxon>Batillaria</taxon>
    </lineage>
</organism>
<feature type="domain" description="Tyrosine-protein phosphatase" evidence="7">
    <location>
        <begin position="608"/>
        <end position="879"/>
    </location>
</feature>
<keyword evidence="6" id="KW-1133">Transmembrane helix</keyword>
<evidence type="ECO:0000256" key="6">
    <source>
        <dbReference type="SAM" id="Phobius"/>
    </source>
</evidence>
<evidence type="ECO:0000313" key="10">
    <source>
        <dbReference type="Proteomes" id="UP001519460"/>
    </source>
</evidence>
<evidence type="ECO:0000256" key="1">
    <source>
        <dbReference type="ARBA" id="ARBA00013064"/>
    </source>
</evidence>
<evidence type="ECO:0000259" key="8">
    <source>
        <dbReference type="PROSITE" id="PS50056"/>
    </source>
</evidence>
<feature type="domain" description="Tyrosine-protein phosphatase" evidence="7">
    <location>
        <begin position="348"/>
        <end position="578"/>
    </location>
</feature>
<comment type="catalytic activity">
    <reaction evidence="4">
        <text>O-phospho-L-tyrosyl-[protein] + H2O = L-tyrosyl-[protein] + phosphate</text>
        <dbReference type="Rhea" id="RHEA:10684"/>
        <dbReference type="Rhea" id="RHEA-COMP:10136"/>
        <dbReference type="Rhea" id="RHEA-COMP:20101"/>
        <dbReference type="ChEBI" id="CHEBI:15377"/>
        <dbReference type="ChEBI" id="CHEBI:43474"/>
        <dbReference type="ChEBI" id="CHEBI:46858"/>
        <dbReference type="ChEBI" id="CHEBI:61978"/>
        <dbReference type="EC" id="3.1.3.48"/>
    </reaction>
</comment>
<evidence type="ECO:0000256" key="4">
    <source>
        <dbReference type="ARBA" id="ARBA00051722"/>
    </source>
</evidence>
<dbReference type="PROSITE" id="PS00383">
    <property type="entry name" value="TYR_PHOSPHATASE_1"/>
    <property type="match status" value="1"/>
</dbReference>
<evidence type="ECO:0000256" key="3">
    <source>
        <dbReference type="ARBA" id="ARBA00022912"/>
    </source>
</evidence>
<dbReference type="Proteomes" id="UP001519460">
    <property type="component" value="Unassembled WGS sequence"/>
</dbReference>
<keyword evidence="3" id="KW-0904">Protein phosphatase</keyword>
<feature type="domain" description="Tyrosine specific protein phosphatases" evidence="8">
    <location>
        <begin position="493"/>
        <end position="569"/>
    </location>
</feature>
<dbReference type="InterPro" id="IPR003595">
    <property type="entry name" value="Tyr_Pase_cat"/>
</dbReference>
<dbReference type="EC" id="3.1.3.48" evidence="1"/>
<keyword evidence="2" id="KW-0378">Hydrolase</keyword>
<dbReference type="InterPro" id="IPR000387">
    <property type="entry name" value="Tyr_Pase_dom"/>
</dbReference>
<dbReference type="InterPro" id="IPR050348">
    <property type="entry name" value="Protein-Tyr_Phosphatase"/>
</dbReference>
<dbReference type="InterPro" id="IPR029021">
    <property type="entry name" value="Prot-tyrosine_phosphatase-like"/>
</dbReference>
<sequence>CSDRFWGSGCDQVCGECRDNAPCDKVTGNCPARCADGSHGEKCDKTCSANCTGTCDQNTGNCHGCKHPGVLLPLCREGCSDGYWGSGCDRVCGECRDDAPCDKVTGKCPATCVDGWHGEKCDKNCSVNCTGTCDQNTGNCHGCRHPGVRLPQCREETMAANTGDTTPVIAGSAAAGGVVLLLVVILLVFLIRRRRTSREQPDEARVVERSDITSDLTSPVYQNVADMDSEPISAPDTTDTQYTRPVALVKPKLESKPSPAQRGQVYENVAFSRDEHPTLSRQPTVDTETGDDDEASGLADDVRQADDVYYNDDEYMTSQAVTLGLDRVQQYLLEKLRGDILDDEFQNLPTGLQRDNDATRVILHGNPGPDTHDYINASYIRGYSQDKAYIAAQGPKTNTVCDFWQMVWQENITHIVMLTKLTEGEKNKCVKYWPRMGKRCKYSSVEVTGLDVDQRADCVIRTFDVKRTGATSSRHVTQYHYVTWPDHSVPTATALVDVWRTVTTSHRNQQSPSPLLVHCSAGVGRTGTFIALDIAMDSAGKQSKIDIFAIVQRMREDRVNMVQAKSQYRFVHEAILEAYTSRHTRLALIAFNSFFPQDIDPTTANDRIDSEYKLLNQMKVLLHKPSHTVAKDEENIGKNRTLDILPDDSHLVYLSSHVRGRNQYINAVFMPTFFSRRGCIVTQLPLYHTMIDIWRLVDGNDVTTIVSLGAEVDGPEAECCYWPRQEGQSMEFGPFTVTLSSKAILGQHLTSYTLSLQSQSSSCDREVNVLQYSGWTHEVPDSTPDILHLVDLINARACRDVDEDDDDRGSKDNKVIVQCFDGARKSGLFRAICDAISRMTYDSDVDVYMAARHVQIVQYRYLFHVIQEYQKRNAVYNNA</sequence>
<evidence type="ECO:0000313" key="9">
    <source>
        <dbReference type="EMBL" id="KAK7485092.1"/>
    </source>
</evidence>
<feature type="transmembrane region" description="Helical" evidence="6">
    <location>
        <begin position="168"/>
        <end position="191"/>
    </location>
</feature>
<name>A0ABD0KDU1_9CAEN</name>
<feature type="non-terminal residue" evidence="9">
    <location>
        <position position="1"/>
    </location>
</feature>
<dbReference type="Pfam" id="PF00102">
    <property type="entry name" value="Y_phosphatase"/>
    <property type="match status" value="2"/>
</dbReference>
<dbReference type="GO" id="GO:0004725">
    <property type="term" value="F:protein tyrosine phosphatase activity"/>
    <property type="evidence" value="ECO:0007669"/>
    <property type="project" value="UniProtKB-EC"/>
</dbReference>
<dbReference type="Gene3D" id="3.90.190.10">
    <property type="entry name" value="Protein tyrosine phosphatase superfamily"/>
    <property type="match status" value="2"/>
</dbReference>
<dbReference type="InterPro" id="IPR016130">
    <property type="entry name" value="Tyr_Pase_AS"/>
</dbReference>
<dbReference type="SUPFAM" id="SSF52799">
    <property type="entry name" value="(Phosphotyrosine protein) phosphatases II"/>
    <property type="match status" value="2"/>
</dbReference>
<feature type="region of interest" description="Disordered" evidence="5">
    <location>
        <begin position="271"/>
        <end position="299"/>
    </location>
</feature>
<evidence type="ECO:0000259" key="7">
    <source>
        <dbReference type="PROSITE" id="PS50055"/>
    </source>
</evidence>
<dbReference type="SMART" id="SM00404">
    <property type="entry name" value="PTPc_motif"/>
    <property type="match status" value="2"/>
</dbReference>
<comment type="caution">
    <text evidence="9">The sequence shown here is derived from an EMBL/GenBank/DDBJ whole genome shotgun (WGS) entry which is preliminary data.</text>
</comment>
<protein>
    <recommendedName>
        <fullName evidence="1">protein-tyrosine-phosphatase</fullName>
        <ecNumber evidence="1">3.1.3.48</ecNumber>
    </recommendedName>
</protein>
<keyword evidence="10" id="KW-1185">Reference proteome</keyword>
<dbReference type="EMBL" id="JACVVK020000199">
    <property type="protein sequence ID" value="KAK7485092.1"/>
    <property type="molecule type" value="Genomic_DNA"/>
</dbReference>
<gene>
    <name evidence="9" type="ORF">BaRGS_00023632</name>
</gene>
<dbReference type="PRINTS" id="PR00700">
    <property type="entry name" value="PRTYPHPHTASE"/>
</dbReference>
<reference evidence="9 10" key="1">
    <citation type="journal article" date="2023" name="Sci. Data">
        <title>Genome assembly of the Korean intertidal mud-creeper Batillaria attramentaria.</title>
        <authorList>
            <person name="Patra A.K."/>
            <person name="Ho P.T."/>
            <person name="Jun S."/>
            <person name="Lee S.J."/>
            <person name="Kim Y."/>
            <person name="Won Y.J."/>
        </authorList>
    </citation>
    <scope>NUCLEOTIDE SEQUENCE [LARGE SCALE GENOMIC DNA]</scope>
    <source>
        <strain evidence="9">Wonlab-2016</strain>
    </source>
</reference>